<dbReference type="GO" id="GO:0030544">
    <property type="term" value="F:Hsp70 protein binding"/>
    <property type="evidence" value="ECO:0007669"/>
    <property type="project" value="InterPro"/>
</dbReference>
<dbReference type="GO" id="GO:0005829">
    <property type="term" value="C:cytosol"/>
    <property type="evidence" value="ECO:0007669"/>
    <property type="project" value="TreeGrafter"/>
</dbReference>
<dbReference type="Gene3D" id="1.10.10.60">
    <property type="entry name" value="Homeodomain-like"/>
    <property type="match status" value="2"/>
</dbReference>
<dbReference type="FunFam" id="1.10.10.60:FF:000416">
    <property type="entry name" value="Myb family transcription factor"/>
    <property type="match status" value="1"/>
</dbReference>
<name>A0A833QNA6_9POAL</name>
<protein>
    <submittedName>
        <fullName evidence="4">DnaJ subfamily C member 2-like protein</fullName>
    </submittedName>
</protein>
<dbReference type="PANTHER" id="PTHR43999">
    <property type="entry name" value="DNAJ HOMOLOG SUBFAMILY C MEMBER 2"/>
    <property type="match status" value="1"/>
</dbReference>
<keyword evidence="2" id="KW-0812">Transmembrane</keyword>
<dbReference type="PANTHER" id="PTHR43999:SF3">
    <property type="entry name" value="TRANSCRIPTION FACTOR MAMYB"/>
    <property type="match status" value="1"/>
</dbReference>
<dbReference type="EMBL" id="SWLB01000013">
    <property type="protein sequence ID" value="KAF3330350.1"/>
    <property type="molecule type" value="Genomic_DNA"/>
</dbReference>
<dbReference type="PROSITE" id="PS50090">
    <property type="entry name" value="MYB_LIKE"/>
    <property type="match status" value="2"/>
</dbReference>
<feature type="domain" description="Myb-like" evidence="3">
    <location>
        <begin position="262"/>
        <end position="306"/>
    </location>
</feature>
<dbReference type="InterPro" id="IPR001005">
    <property type="entry name" value="SANT/Myb"/>
</dbReference>
<comment type="caution">
    <text evidence="4">The sequence shown here is derived from an EMBL/GenBank/DDBJ whole genome shotgun (WGS) entry which is preliminary data.</text>
</comment>
<dbReference type="GO" id="GO:0043022">
    <property type="term" value="F:ribosome binding"/>
    <property type="evidence" value="ECO:0007669"/>
    <property type="project" value="InterPro"/>
</dbReference>
<feature type="compositionally biased region" description="Low complexity" evidence="1">
    <location>
        <begin position="106"/>
        <end position="119"/>
    </location>
</feature>
<feature type="transmembrane region" description="Helical" evidence="2">
    <location>
        <begin position="64"/>
        <end position="82"/>
    </location>
</feature>
<dbReference type="GO" id="GO:0051083">
    <property type="term" value="P:'de novo' cotranslational protein folding"/>
    <property type="evidence" value="ECO:0007669"/>
    <property type="project" value="InterPro"/>
</dbReference>
<dbReference type="OrthoDB" id="10250354at2759"/>
<keyword evidence="2" id="KW-0472">Membrane</keyword>
<dbReference type="Pfam" id="PF23082">
    <property type="entry name" value="Myb_DNA-binding_2"/>
    <property type="match status" value="1"/>
</dbReference>
<dbReference type="InterPro" id="IPR009057">
    <property type="entry name" value="Homeodomain-like_sf"/>
</dbReference>
<dbReference type="SUPFAM" id="SSF46689">
    <property type="entry name" value="Homeodomain-like"/>
    <property type="match status" value="2"/>
</dbReference>
<evidence type="ECO:0000259" key="3">
    <source>
        <dbReference type="PROSITE" id="PS50090"/>
    </source>
</evidence>
<dbReference type="CDD" id="cd00167">
    <property type="entry name" value="SANT"/>
    <property type="match status" value="2"/>
</dbReference>
<dbReference type="InterPro" id="IPR044634">
    <property type="entry name" value="Zuotin/DnaJC2"/>
</dbReference>
<feature type="region of interest" description="Disordered" evidence="1">
    <location>
        <begin position="102"/>
        <end position="176"/>
    </location>
</feature>
<accession>A0A833QNA6</accession>
<dbReference type="AlphaFoldDB" id="A0A833QNA6"/>
<gene>
    <name evidence="4" type="ORF">FCM35_KLT03704</name>
</gene>
<evidence type="ECO:0000313" key="5">
    <source>
        <dbReference type="Proteomes" id="UP000623129"/>
    </source>
</evidence>
<keyword evidence="2" id="KW-1133">Transmembrane helix</keyword>
<feature type="domain" description="Myb-like" evidence="3">
    <location>
        <begin position="167"/>
        <end position="222"/>
    </location>
</feature>
<reference evidence="4" key="1">
    <citation type="submission" date="2020-01" db="EMBL/GenBank/DDBJ databases">
        <title>Genome sequence of Kobresia littledalei, the first chromosome-level genome in the family Cyperaceae.</title>
        <authorList>
            <person name="Qu G."/>
        </authorList>
    </citation>
    <scope>NUCLEOTIDE SEQUENCE</scope>
    <source>
        <strain evidence="4">C.B.Clarke</strain>
        <tissue evidence="4">Leaf</tissue>
    </source>
</reference>
<evidence type="ECO:0000256" key="2">
    <source>
        <dbReference type="SAM" id="Phobius"/>
    </source>
</evidence>
<evidence type="ECO:0000256" key="1">
    <source>
        <dbReference type="SAM" id="MobiDB-lite"/>
    </source>
</evidence>
<feature type="transmembrane region" description="Helical" evidence="2">
    <location>
        <begin position="40"/>
        <end position="58"/>
    </location>
</feature>
<dbReference type="SMART" id="SM00717">
    <property type="entry name" value="SANT"/>
    <property type="match status" value="2"/>
</dbReference>
<organism evidence="4 5">
    <name type="scientific">Carex littledalei</name>
    <dbReference type="NCBI Taxonomy" id="544730"/>
    <lineage>
        <taxon>Eukaryota</taxon>
        <taxon>Viridiplantae</taxon>
        <taxon>Streptophyta</taxon>
        <taxon>Embryophyta</taxon>
        <taxon>Tracheophyta</taxon>
        <taxon>Spermatophyta</taxon>
        <taxon>Magnoliopsida</taxon>
        <taxon>Liliopsida</taxon>
        <taxon>Poales</taxon>
        <taxon>Cyperaceae</taxon>
        <taxon>Cyperoideae</taxon>
        <taxon>Cariceae</taxon>
        <taxon>Carex</taxon>
        <taxon>Carex subgen. Euthyceras</taxon>
    </lineage>
</organism>
<dbReference type="Proteomes" id="UP000623129">
    <property type="component" value="Unassembled WGS sequence"/>
</dbReference>
<dbReference type="GO" id="GO:0006450">
    <property type="term" value="P:regulation of translational fidelity"/>
    <property type="evidence" value="ECO:0007669"/>
    <property type="project" value="InterPro"/>
</dbReference>
<keyword evidence="5" id="KW-1185">Reference proteome</keyword>
<evidence type="ECO:0000313" key="4">
    <source>
        <dbReference type="EMBL" id="KAF3330350.1"/>
    </source>
</evidence>
<proteinExistence type="predicted"/>
<feature type="compositionally biased region" description="Basic and acidic residues" evidence="1">
    <location>
        <begin position="146"/>
        <end position="172"/>
    </location>
</feature>
<sequence length="322" mass="35899">MDYLDEYDDARPRYQFRGGGGRATSSDSSSDSSSLSKTHLAACFFGSLLLSVCAFYAFQLSYDILFSILLWFALSLLLAPFAPSSATGGVVYVGGGPDLPEPVPSIPISDPADSSNNSNRRSRSRKQVDRSSVETAIARSSNDQSLDQKRSEQKALEEKRRGEDAKREKEEEKDWTEEDLDLLRKQMTKYPVAGDPNRWEKIASSFKGRHGLESVIRTAKLVQEMKARGENPFEQFLKKRKPVDPRAEAANSEVMESKADLKEVWSSGDDLALLNALKAFPKDVPMRWEKIAAAVPSKSKAGCMKRVVELKKDFRSMKAPET</sequence>